<dbReference type="Pfam" id="PF00561">
    <property type="entry name" value="Abhydrolase_1"/>
    <property type="match status" value="1"/>
</dbReference>
<evidence type="ECO:0000313" key="2">
    <source>
        <dbReference type="EMBL" id="QAA82325.1"/>
    </source>
</evidence>
<reference evidence="2 3" key="1">
    <citation type="submission" date="2019-01" db="EMBL/GenBank/DDBJ databases">
        <title>Complete genome sequencing of Aequorivita sp. H23M31.</title>
        <authorList>
            <person name="Bae J.-W."/>
        </authorList>
    </citation>
    <scope>NUCLEOTIDE SEQUENCE [LARGE SCALE GENOMIC DNA]</scope>
    <source>
        <strain evidence="2 3">H23M31</strain>
    </source>
</reference>
<proteinExistence type="predicted"/>
<protein>
    <submittedName>
        <fullName evidence="2">Alpha/beta hydrolase</fullName>
    </submittedName>
</protein>
<feature type="domain" description="AB hydrolase-1" evidence="1">
    <location>
        <begin position="31"/>
        <end position="165"/>
    </location>
</feature>
<dbReference type="RefSeq" id="WP_128250692.1">
    <property type="nucleotide sequence ID" value="NZ_CP034951.1"/>
</dbReference>
<keyword evidence="2" id="KW-0378">Hydrolase</keyword>
<dbReference type="InterPro" id="IPR000073">
    <property type="entry name" value="AB_hydrolase_1"/>
</dbReference>
<dbReference type="AlphaFoldDB" id="A0A410G538"/>
<evidence type="ECO:0000313" key="3">
    <source>
        <dbReference type="Proteomes" id="UP000285517"/>
    </source>
</evidence>
<dbReference type="Proteomes" id="UP000285517">
    <property type="component" value="Chromosome"/>
</dbReference>
<dbReference type="SUPFAM" id="SSF53474">
    <property type="entry name" value="alpha/beta-Hydrolases"/>
    <property type="match status" value="1"/>
</dbReference>
<dbReference type="KEGG" id="aev:EI546_11620"/>
<organism evidence="2 3">
    <name type="scientific">Aequorivita ciconiae</name>
    <dbReference type="NCBI Taxonomy" id="2494375"/>
    <lineage>
        <taxon>Bacteria</taxon>
        <taxon>Pseudomonadati</taxon>
        <taxon>Bacteroidota</taxon>
        <taxon>Flavobacteriia</taxon>
        <taxon>Flavobacteriales</taxon>
        <taxon>Flavobacteriaceae</taxon>
        <taxon>Aequorivita</taxon>
    </lineage>
</organism>
<dbReference type="GO" id="GO:0016787">
    <property type="term" value="F:hydrolase activity"/>
    <property type="evidence" value="ECO:0007669"/>
    <property type="project" value="UniProtKB-KW"/>
</dbReference>
<dbReference type="InterPro" id="IPR029058">
    <property type="entry name" value="AB_hydrolase_fold"/>
</dbReference>
<sequence length="279" mass="32102">MIIKKNLVLNTANKKPILYDLYYYKSGEPLPLVIFSHGYKGFKDWGAWNLVAEAFAEAGFCFIKFNFSHNGGTMEQPIDFPDLEAFAENNFSLELDDLNRVLNGIEDNEMNLEQLVSKVYLIGHSRGGGTVLIKAQEDSRIDRVVTWAGVSDFKSRFHENSPEFENWKNSGITYVENSRTKQQLPHHFQFYEDFKRHEERYTISRAVKNLKIPYLIVQGEDDATVTLSEARKLHGWNPTSKLEVIPSGDHVFGAVHPWKESTLPENLRKVVDKTIDFLK</sequence>
<keyword evidence="3" id="KW-1185">Reference proteome</keyword>
<evidence type="ECO:0000259" key="1">
    <source>
        <dbReference type="Pfam" id="PF00561"/>
    </source>
</evidence>
<accession>A0A410G538</accession>
<dbReference type="Gene3D" id="3.40.50.1820">
    <property type="entry name" value="alpha/beta hydrolase"/>
    <property type="match status" value="1"/>
</dbReference>
<dbReference type="OrthoDB" id="9808543at2"/>
<name>A0A410G538_9FLAO</name>
<gene>
    <name evidence="2" type="ORF">EI546_11620</name>
</gene>
<dbReference type="EMBL" id="CP034951">
    <property type="protein sequence ID" value="QAA82325.1"/>
    <property type="molecule type" value="Genomic_DNA"/>
</dbReference>